<evidence type="ECO:0000313" key="3">
    <source>
        <dbReference type="Proteomes" id="UP001333102"/>
    </source>
</evidence>
<name>A0ABZ1BNS0_9FIRM</name>
<dbReference type="RefSeq" id="WP_324668415.1">
    <property type="nucleotide sequence ID" value="NZ_CP141614.1"/>
</dbReference>
<protein>
    <submittedName>
        <fullName evidence="2">Amidohydrolase</fullName>
        <ecNumber evidence="2">3.5.-.-</ecNumber>
    </submittedName>
</protein>
<dbReference type="Gene3D" id="3.10.310.70">
    <property type="match status" value="1"/>
</dbReference>
<dbReference type="Pfam" id="PF07969">
    <property type="entry name" value="Amidohydro_3"/>
    <property type="match status" value="1"/>
</dbReference>
<keyword evidence="2" id="KW-0378">Hydrolase</keyword>
<accession>A0ABZ1BNS0</accession>
<dbReference type="InterPro" id="IPR032466">
    <property type="entry name" value="Metal_Hydrolase"/>
</dbReference>
<evidence type="ECO:0000259" key="1">
    <source>
        <dbReference type="Pfam" id="PF07969"/>
    </source>
</evidence>
<sequence length="570" mass="60526">MQGGEASTDARGLLIEGIVLYPELAGDGVLERPVEDGAIWIESGTIRAIGPREALRAAAGTGVARLDGQGALAVPGLVDSHIHLGAWAMAQAQPDLSACRSVAEVLARLQPYARKLGPGQWLVARGLSPHRMEGAPLEDLAWLDAAFPDRPVVVWTRDLHSVLLNRAGRLAVGIGPGFDGWPPGSVTPRDPATGDWVGVFREKAVGLIEESLPRPSLTQWADAIDAAQLRLWRLGLVGAQTPEGPEILAALSLLHQRGRLGLRVRFMPPAGMLETLRDVGLRQGFGDEWLRLGPVKAFADGSLGSLTAALEAPYSGIDAPGYRGELLLDRRAVATLAVDAARTGFALAIHAIGDRACREVLEGLEAGRAGGGSVEGLPHRIEHAQLLAQADAERMGRLGVIASVQPIHLLADRRPAERYWRGRTAGAYAMRWLAQSGVVLAFGSDAPVEDPDPLRGIWAAVTRRPWPSDDPEEEAQGPWHPEHALSVVEALRAYTQGPARAVGEGSRHGGLRPGMPGDVALLAPDPVALERALPPGGWTSDDERAVAARHHLSRVRVVATVVAGRIAHTA</sequence>
<dbReference type="PANTHER" id="PTHR22642:SF2">
    <property type="entry name" value="PROTEIN LONG AFTER FAR-RED 3"/>
    <property type="match status" value="1"/>
</dbReference>
<dbReference type="SUPFAM" id="SSF51556">
    <property type="entry name" value="Metallo-dependent hydrolases"/>
    <property type="match status" value="1"/>
</dbReference>
<dbReference type="Proteomes" id="UP001333102">
    <property type="component" value="Chromosome"/>
</dbReference>
<dbReference type="EMBL" id="CP141614">
    <property type="protein sequence ID" value="WRP14120.1"/>
    <property type="molecule type" value="Genomic_DNA"/>
</dbReference>
<dbReference type="Gene3D" id="2.30.40.10">
    <property type="entry name" value="Urease, subunit C, domain 1"/>
    <property type="match status" value="1"/>
</dbReference>
<feature type="domain" description="Amidohydrolase 3" evidence="1">
    <location>
        <begin position="67"/>
        <end position="567"/>
    </location>
</feature>
<dbReference type="GO" id="GO:0016787">
    <property type="term" value="F:hydrolase activity"/>
    <property type="evidence" value="ECO:0007669"/>
    <property type="project" value="UniProtKB-KW"/>
</dbReference>
<dbReference type="InterPro" id="IPR011059">
    <property type="entry name" value="Metal-dep_hydrolase_composite"/>
</dbReference>
<keyword evidence="3" id="KW-1185">Reference proteome</keyword>
<dbReference type="PANTHER" id="PTHR22642">
    <property type="entry name" value="IMIDAZOLONEPROPIONASE"/>
    <property type="match status" value="1"/>
</dbReference>
<dbReference type="InterPro" id="IPR013108">
    <property type="entry name" value="Amidohydro_3"/>
</dbReference>
<organism evidence="2 3">
    <name type="scientific">Geochorda subterranea</name>
    <dbReference type="NCBI Taxonomy" id="3109564"/>
    <lineage>
        <taxon>Bacteria</taxon>
        <taxon>Bacillati</taxon>
        <taxon>Bacillota</taxon>
        <taxon>Limnochordia</taxon>
        <taxon>Limnochordales</taxon>
        <taxon>Geochordaceae</taxon>
        <taxon>Geochorda</taxon>
    </lineage>
</organism>
<dbReference type="EC" id="3.5.-.-" evidence="2"/>
<dbReference type="Gene3D" id="3.20.20.140">
    <property type="entry name" value="Metal-dependent hydrolases"/>
    <property type="match status" value="1"/>
</dbReference>
<evidence type="ECO:0000313" key="2">
    <source>
        <dbReference type="EMBL" id="WRP14120.1"/>
    </source>
</evidence>
<reference evidence="3" key="1">
    <citation type="submission" date="2023-12" db="EMBL/GenBank/DDBJ databases">
        <title>Novel isolates from deep terrestrial aquifers shed light on the physiology and ecology of the class Limnochordia.</title>
        <authorList>
            <person name="Karnachuk O.V."/>
            <person name="Lukina A.P."/>
            <person name="Avakyan M.R."/>
            <person name="Kadnikov V."/>
            <person name="Begmatov S."/>
            <person name="Beletsky A.V."/>
            <person name="Mardanov A.V."/>
            <person name="Ravin N.V."/>
        </authorList>
    </citation>
    <scope>NUCLEOTIDE SEQUENCE [LARGE SCALE GENOMIC DNA]</scope>
    <source>
        <strain evidence="3">LN</strain>
    </source>
</reference>
<dbReference type="CDD" id="cd01300">
    <property type="entry name" value="YtcJ_like"/>
    <property type="match status" value="1"/>
</dbReference>
<dbReference type="SUPFAM" id="SSF51338">
    <property type="entry name" value="Composite domain of metallo-dependent hydrolases"/>
    <property type="match status" value="1"/>
</dbReference>
<gene>
    <name evidence="2" type="ORF">VLY81_11915</name>
</gene>
<proteinExistence type="predicted"/>
<dbReference type="InterPro" id="IPR033932">
    <property type="entry name" value="YtcJ-like"/>
</dbReference>